<dbReference type="Pfam" id="PF18545">
    <property type="entry name" value="HalOD1"/>
    <property type="match status" value="1"/>
</dbReference>
<organism evidence="2 3">
    <name type="scientific">Natrarchaeobius chitinivorans</name>
    <dbReference type="NCBI Taxonomy" id="1679083"/>
    <lineage>
        <taxon>Archaea</taxon>
        <taxon>Methanobacteriati</taxon>
        <taxon>Methanobacteriota</taxon>
        <taxon>Stenosarchaea group</taxon>
        <taxon>Halobacteria</taxon>
        <taxon>Halobacteriales</taxon>
        <taxon>Natrialbaceae</taxon>
        <taxon>Natrarchaeobius</taxon>
    </lineage>
</organism>
<sequence length="97" mass="10376">MKETDCATTANVLTAAEWGDDDENTPVYAVVSAVAKVEDTDPVDLPPLYNAIDSEALNNLFTSRSESTVEQLTFQYAGYTIVVSGSGEVHVKSDSEA</sequence>
<comment type="caution">
    <text evidence="2">The sequence shown here is derived from an EMBL/GenBank/DDBJ whole genome shotgun (WGS) entry which is preliminary data.</text>
</comment>
<dbReference type="InterPro" id="IPR040624">
    <property type="entry name" value="HalOD1"/>
</dbReference>
<dbReference type="EMBL" id="REGA01000023">
    <property type="protein sequence ID" value="RQG90893.1"/>
    <property type="molecule type" value="Genomic_DNA"/>
</dbReference>
<evidence type="ECO:0000259" key="1">
    <source>
        <dbReference type="Pfam" id="PF18545"/>
    </source>
</evidence>
<proteinExistence type="predicted"/>
<name>A0A3N6LNE5_NATCH</name>
<dbReference type="Proteomes" id="UP000282323">
    <property type="component" value="Unassembled WGS sequence"/>
</dbReference>
<feature type="domain" description="Halobacterial output" evidence="1">
    <location>
        <begin position="23"/>
        <end position="92"/>
    </location>
</feature>
<protein>
    <recommendedName>
        <fullName evidence="1">Halobacterial output domain-containing protein</fullName>
    </recommendedName>
</protein>
<reference evidence="2 3" key="1">
    <citation type="submission" date="2018-10" db="EMBL/GenBank/DDBJ databases">
        <title>Natrarchaeobius chitinivorans gen. nov., sp. nov., and Natrarchaeobius haloalkaliphilus sp. nov., alkaliphilic, chitin-utilizing haloarchaea from hypersaline alkaline lakes.</title>
        <authorList>
            <person name="Sorokin D.Y."/>
            <person name="Elcheninov A.G."/>
            <person name="Kostrikina N.A."/>
            <person name="Bale N.J."/>
            <person name="Sinninghe Damste J.S."/>
            <person name="Khijniak T.V."/>
            <person name="Kublanov I.V."/>
            <person name="Toshchakov S.V."/>
        </authorList>
    </citation>
    <scope>NUCLEOTIDE SEQUENCE [LARGE SCALE GENOMIC DNA]</scope>
    <source>
        <strain evidence="2 3">AArcht4T</strain>
    </source>
</reference>
<gene>
    <name evidence="2" type="ORF">EA473_19810</name>
</gene>
<keyword evidence="3" id="KW-1185">Reference proteome</keyword>
<accession>A0A3N6LNE5</accession>
<evidence type="ECO:0000313" key="2">
    <source>
        <dbReference type="EMBL" id="RQG90893.1"/>
    </source>
</evidence>
<dbReference type="AlphaFoldDB" id="A0A3N6LNE5"/>
<evidence type="ECO:0000313" key="3">
    <source>
        <dbReference type="Proteomes" id="UP000282323"/>
    </source>
</evidence>